<dbReference type="GO" id="GO:0022900">
    <property type="term" value="P:electron transport chain"/>
    <property type="evidence" value="ECO:0007669"/>
    <property type="project" value="InterPro"/>
</dbReference>
<name>A0A3A8NLG9_9BACT</name>
<dbReference type="RefSeq" id="WP_120627113.1">
    <property type="nucleotide sequence ID" value="NZ_RAWG01000136.1"/>
</dbReference>
<reference evidence="4" key="1">
    <citation type="submission" date="2018-09" db="EMBL/GenBank/DDBJ databases">
        <authorList>
            <person name="Livingstone P.G."/>
            <person name="Whitworth D.E."/>
        </authorList>
    </citation>
    <scope>NUCLEOTIDE SEQUENCE [LARGE SCALE GENOMIC DNA]</scope>
    <source>
        <strain evidence="4">CA040B</strain>
    </source>
</reference>
<dbReference type="EMBL" id="RAWG01000136">
    <property type="protein sequence ID" value="RKH40294.1"/>
    <property type="molecule type" value="Genomic_DNA"/>
</dbReference>
<dbReference type="Proteomes" id="UP000273405">
    <property type="component" value="Unassembled WGS sequence"/>
</dbReference>
<evidence type="ECO:0000313" key="3">
    <source>
        <dbReference type="EMBL" id="RKH40294.1"/>
    </source>
</evidence>
<dbReference type="Pfam" id="PF01322">
    <property type="entry name" value="Cytochrom_C_2"/>
    <property type="match status" value="1"/>
</dbReference>
<feature type="signal peptide" evidence="2">
    <location>
        <begin position="1"/>
        <end position="23"/>
    </location>
</feature>
<feature type="compositionally biased region" description="Low complexity" evidence="1">
    <location>
        <begin position="26"/>
        <end position="46"/>
    </location>
</feature>
<dbReference type="GO" id="GO:0009055">
    <property type="term" value="F:electron transfer activity"/>
    <property type="evidence" value="ECO:0007669"/>
    <property type="project" value="InterPro"/>
</dbReference>
<evidence type="ECO:0008006" key="5">
    <source>
        <dbReference type="Google" id="ProtNLM"/>
    </source>
</evidence>
<dbReference type="GO" id="GO:0005506">
    <property type="term" value="F:iron ion binding"/>
    <property type="evidence" value="ECO:0007669"/>
    <property type="project" value="InterPro"/>
</dbReference>
<dbReference type="AlphaFoldDB" id="A0A3A8NLG9"/>
<sequence>MKTLRTGLLASLLTLGLVVQAGAAEPTSAKKPSKTSKTSKTSLPAPDYLPAEARATLRKKMTRHGQAMTDLMLGVMLLQYDAASAAASRIVNEPRIARPVPGEEGESELNALLPERFFVLQDEARNRAQAVQEAARKRDDAALAESFGRLTETCVSCHSAYTSYRK</sequence>
<keyword evidence="4" id="KW-1185">Reference proteome</keyword>
<evidence type="ECO:0000256" key="2">
    <source>
        <dbReference type="SAM" id="SignalP"/>
    </source>
</evidence>
<feature type="region of interest" description="Disordered" evidence="1">
    <location>
        <begin position="24"/>
        <end position="49"/>
    </location>
</feature>
<dbReference type="InterPro" id="IPR010980">
    <property type="entry name" value="Cyt_c/b562"/>
</dbReference>
<dbReference type="SUPFAM" id="SSF47175">
    <property type="entry name" value="Cytochromes"/>
    <property type="match status" value="1"/>
</dbReference>
<keyword evidence="2" id="KW-0732">Signal</keyword>
<comment type="caution">
    <text evidence="3">The sequence shown here is derived from an EMBL/GenBank/DDBJ whole genome shotgun (WGS) entry which is preliminary data.</text>
</comment>
<dbReference type="OrthoDB" id="5526015at2"/>
<protein>
    <recommendedName>
        <fullName evidence="5">Cytochrome c</fullName>
    </recommendedName>
</protein>
<dbReference type="InterPro" id="IPR002321">
    <property type="entry name" value="Cyt_c_II"/>
</dbReference>
<dbReference type="GO" id="GO:0020037">
    <property type="term" value="F:heme binding"/>
    <property type="evidence" value="ECO:0007669"/>
    <property type="project" value="InterPro"/>
</dbReference>
<proteinExistence type="predicted"/>
<organism evidence="3 4">
    <name type="scientific">Corallococcus sicarius</name>
    <dbReference type="NCBI Taxonomy" id="2316726"/>
    <lineage>
        <taxon>Bacteria</taxon>
        <taxon>Pseudomonadati</taxon>
        <taxon>Myxococcota</taxon>
        <taxon>Myxococcia</taxon>
        <taxon>Myxococcales</taxon>
        <taxon>Cystobacterineae</taxon>
        <taxon>Myxococcaceae</taxon>
        <taxon>Corallococcus</taxon>
    </lineage>
</organism>
<evidence type="ECO:0000256" key="1">
    <source>
        <dbReference type="SAM" id="MobiDB-lite"/>
    </source>
</evidence>
<evidence type="ECO:0000313" key="4">
    <source>
        <dbReference type="Proteomes" id="UP000273405"/>
    </source>
</evidence>
<gene>
    <name evidence="3" type="ORF">D7X12_21285</name>
</gene>
<feature type="chain" id="PRO_5017373774" description="Cytochrome c" evidence="2">
    <location>
        <begin position="24"/>
        <end position="166"/>
    </location>
</feature>
<dbReference type="Gene3D" id="1.20.120.10">
    <property type="entry name" value="Cytochrome c/b562"/>
    <property type="match status" value="1"/>
</dbReference>
<accession>A0A3A8NLG9</accession>